<organism evidence="6 7">
    <name type="scientific">Caldimonas brevitalea</name>
    <dbReference type="NCBI Taxonomy" id="413882"/>
    <lineage>
        <taxon>Bacteria</taxon>
        <taxon>Pseudomonadati</taxon>
        <taxon>Pseudomonadota</taxon>
        <taxon>Betaproteobacteria</taxon>
        <taxon>Burkholderiales</taxon>
        <taxon>Sphaerotilaceae</taxon>
        <taxon>Caldimonas</taxon>
    </lineage>
</organism>
<feature type="region of interest" description="Disordered" evidence="4">
    <location>
        <begin position="361"/>
        <end position="382"/>
    </location>
</feature>
<evidence type="ECO:0000256" key="3">
    <source>
        <dbReference type="ARBA" id="ARBA00022553"/>
    </source>
</evidence>
<keyword evidence="6" id="KW-0808">Transferase</keyword>
<dbReference type="PANTHER" id="PTHR43547:SF2">
    <property type="entry name" value="HYBRID SIGNAL TRANSDUCTION HISTIDINE KINASE C"/>
    <property type="match status" value="1"/>
</dbReference>
<feature type="domain" description="Histidine kinase" evidence="5">
    <location>
        <begin position="159"/>
        <end position="377"/>
    </location>
</feature>
<gene>
    <name evidence="6" type="ORF">AAW51_2569</name>
</gene>
<evidence type="ECO:0000313" key="6">
    <source>
        <dbReference type="EMBL" id="AKJ29260.1"/>
    </source>
</evidence>
<keyword evidence="7" id="KW-1185">Reference proteome</keyword>
<dbReference type="Pfam" id="PF02518">
    <property type="entry name" value="HATPase_c"/>
    <property type="match status" value="1"/>
</dbReference>
<dbReference type="Proteomes" id="UP000035352">
    <property type="component" value="Chromosome"/>
</dbReference>
<dbReference type="CDD" id="cd00075">
    <property type="entry name" value="HATPase"/>
    <property type="match status" value="1"/>
</dbReference>
<dbReference type="InterPro" id="IPR004358">
    <property type="entry name" value="Sig_transdc_His_kin-like_C"/>
</dbReference>
<feature type="region of interest" description="Disordered" evidence="4">
    <location>
        <begin position="53"/>
        <end position="75"/>
    </location>
</feature>
<keyword evidence="3" id="KW-0597">Phosphoprotein</keyword>
<reference evidence="6 7" key="1">
    <citation type="submission" date="2015-05" db="EMBL/GenBank/DDBJ databases">
        <authorList>
            <person name="Tang B."/>
            <person name="Yu Y."/>
        </authorList>
    </citation>
    <scope>NUCLEOTIDE SEQUENCE [LARGE SCALE GENOMIC DNA]</scope>
    <source>
        <strain evidence="6 7">DSM 7029</strain>
    </source>
</reference>
<evidence type="ECO:0000313" key="7">
    <source>
        <dbReference type="Proteomes" id="UP000035352"/>
    </source>
</evidence>
<dbReference type="InterPro" id="IPR036890">
    <property type="entry name" value="HATPase_C_sf"/>
</dbReference>
<dbReference type="SMART" id="SM00388">
    <property type="entry name" value="HisKA"/>
    <property type="match status" value="1"/>
</dbReference>
<dbReference type="PROSITE" id="PS50109">
    <property type="entry name" value="HIS_KIN"/>
    <property type="match status" value="1"/>
</dbReference>
<dbReference type="GO" id="GO:0000155">
    <property type="term" value="F:phosphorelay sensor kinase activity"/>
    <property type="evidence" value="ECO:0007669"/>
    <property type="project" value="InterPro"/>
</dbReference>
<dbReference type="Pfam" id="PF00512">
    <property type="entry name" value="HisKA"/>
    <property type="match status" value="1"/>
</dbReference>
<proteinExistence type="predicted"/>
<keyword evidence="6" id="KW-0418">Kinase</keyword>
<dbReference type="InterPro" id="IPR003594">
    <property type="entry name" value="HATPase_dom"/>
</dbReference>
<protein>
    <recommendedName>
        <fullName evidence="2">histidine kinase</fullName>
        <ecNumber evidence="2">2.7.13.3</ecNumber>
    </recommendedName>
</protein>
<dbReference type="Gene3D" id="3.30.565.10">
    <property type="entry name" value="Histidine kinase-like ATPase, C-terminal domain"/>
    <property type="match status" value="1"/>
</dbReference>
<evidence type="ECO:0000259" key="5">
    <source>
        <dbReference type="PROSITE" id="PS50109"/>
    </source>
</evidence>
<dbReference type="EMBL" id="CP011371">
    <property type="protein sequence ID" value="AKJ29260.1"/>
    <property type="molecule type" value="Genomic_DNA"/>
</dbReference>
<dbReference type="SUPFAM" id="SSF47384">
    <property type="entry name" value="Homodimeric domain of signal transducing histidine kinase"/>
    <property type="match status" value="1"/>
</dbReference>
<dbReference type="PATRIC" id="fig|413882.6.peg.2681"/>
<dbReference type="AlphaFoldDB" id="A0A0G3BRZ2"/>
<dbReference type="KEGG" id="pbh:AAW51_2569"/>
<dbReference type="InterPro" id="IPR003661">
    <property type="entry name" value="HisK_dim/P_dom"/>
</dbReference>
<evidence type="ECO:0000256" key="4">
    <source>
        <dbReference type="SAM" id="MobiDB-lite"/>
    </source>
</evidence>
<name>A0A0G3BRZ2_9BURK</name>
<evidence type="ECO:0000256" key="1">
    <source>
        <dbReference type="ARBA" id="ARBA00000085"/>
    </source>
</evidence>
<dbReference type="InterPro" id="IPR005467">
    <property type="entry name" value="His_kinase_dom"/>
</dbReference>
<accession>A0A0G3BRZ2</accession>
<dbReference type="PRINTS" id="PR00344">
    <property type="entry name" value="BCTRLSENSOR"/>
</dbReference>
<dbReference type="STRING" id="413882.AAW51_2569"/>
<dbReference type="CDD" id="cd00082">
    <property type="entry name" value="HisKA"/>
    <property type="match status" value="1"/>
</dbReference>
<dbReference type="PANTHER" id="PTHR43547">
    <property type="entry name" value="TWO-COMPONENT HISTIDINE KINASE"/>
    <property type="match status" value="1"/>
</dbReference>
<dbReference type="Pfam" id="PF14361">
    <property type="entry name" value="RsbRD_N"/>
    <property type="match status" value="1"/>
</dbReference>
<dbReference type="EC" id="2.7.13.3" evidence="2"/>
<evidence type="ECO:0000256" key="2">
    <source>
        <dbReference type="ARBA" id="ARBA00012438"/>
    </source>
</evidence>
<sequence length="382" mass="42271">MSLSDLIQSHVDAIVDEWAEFAKTNLPTARELAPEELRDHAKLLLQHVASDIRAPQSDSEQHEKSRGNRPSNAPELTATARADAEQRFRQGFTLKEVVAEYRALRASVVRRWFDQLETADLDTLAELIRFNEAIDQAISESLAWYVDRVEESRDLMLGVLGHDLRNPLGAAGNSVHYLLVTDGLTGTQTKAVVRIQSSVDRMRKMVDDLLDFTRTRLGLSLALAPRRANLGQVCRETVDELRAFHPDRTLQMDCSGDLSGEWDVSRIGQLVSNLVANAMQHGRPDTPVSVSLRGEGGEISLKVHNEGPPIAPQAQRTLFDPLMRPLVQEAERREGSSGLGLGLYIVREISLAHGGEIQVASSERDGTTFTVRLPRQPPSTPA</sequence>
<comment type="catalytic activity">
    <reaction evidence="1">
        <text>ATP + protein L-histidine = ADP + protein N-phospho-L-histidine.</text>
        <dbReference type="EC" id="2.7.13.3"/>
    </reaction>
</comment>
<dbReference type="SMART" id="SM00387">
    <property type="entry name" value="HATPase_c"/>
    <property type="match status" value="1"/>
</dbReference>
<dbReference type="SUPFAM" id="SSF55874">
    <property type="entry name" value="ATPase domain of HSP90 chaperone/DNA topoisomerase II/histidine kinase"/>
    <property type="match status" value="1"/>
</dbReference>
<dbReference type="InterPro" id="IPR025751">
    <property type="entry name" value="RsbRD_N_dom"/>
</dbReference>
<dbReference type="InterPro" id="IPR036097">
    <property type="entry name" value="HisK_dim/P_sf"/>
</dbReference>
<dbReference type="Gene3D" id="1.10.287.130">
    <property type="match status" value="1"/>
</dbReference>